<evidence type="ECO:0000313" key="3">
    <source>
        <dbReference type="Proteomes" id="UP001139414"/>
    </source>
</evidence>
<proteinExistence type="predicted"/>
<keyword evidence="3" id="KW-1185">Reference proteome</keyword>
<evidence type="ECO:0008006" key="4">
    <source>
        <dbReference type="Google" id="ProtNLM"/>
    </source>
</evidence>
<evidence type="ECO:0000256" key="1">
    <source>
        <dbReference type="SAM" id="Phobius"/>
    </source>
</evidence>
<protein>
    <recommendedName>
        <fullName evidence="4">MotA/TolQ/ExbB proton channel domain-containing protein</fullName>
    </recommendedName>
</protein>
<dbReference type="RefSeq" id="WP_229339050.1">
    <property type="nucleotide sequence ID" value="NZ_JAJBZG010000002.1"/>
</dbReference>
<gene>
    <name evidence="2" type="ORF">LGQ90_05630</name>
</gene>
<evidence type="ECO:0000313" key="2">
    <source>
        <dbReference type="EMBL" id="MCB7480743.1"/>
    </source>
</evidence>
<keyword evidence="1" id="KW-0812">Transmembrane</keyword>
<feature type="transmembrane region" description="Helical" evidence="1">
    <location>
        <begin position="108"/>
        <end position="133"/>
    </location>
</feature>
<dbReference type="Proteomes" id="UP001139414">
    <property type="component" value="Unassembled WGS sequence"/>
</dbReference>
<dbReference type="AlphaFoldDB" id="A0A9X1LI41"/>
<feature type="transmembrane region" description="Helical" evidence="1">
    <location>
        <begin position="28"/>
        <end position="49"/>
    </location>
</feature>
<name>A0A9X1LI41_9FLAO</name>
<sequence>MISFFIYLAQRQGFFGQLYSRIQEGGPFSMTIIILLFFLMIFFIVRAGMKLRTSSHVFKKAVYLVNQVALLALIIGLFSQLIVLIGVFDAFESLGDVNPSLFAGGLKLTLLPPVFGGFTFIIGRIATFILNWVRNAELDKVDMKA</sequence>
<feature type="transmembrane region" description="Helical" evidence="1">
    <location>
        <begin position="61"/>
        <end position="88"/>
    </location>
</feature>
<keyword evidence="1" id="KW-0472">Membrane</keyword>
<reference evidence="2" key="1">
    <citation type="submission" date="2021-10" db="EMBL/GenBank/DDBJ databases">
        <title>Gramella sp. ASW11-100T, isolated from marine sediment.</title>
        <authorList>
            <person name="Xia C."/>
        </authorList>
    </citation>
    <scope>NUCLEOTIDE SEQUENCE</scope>
    <source>
        <strain evidence="2">ASW11-100</strain>
    </source>
</reference>
<organism evidence="2 3">
    <name type="scientific">Christiangramia sediminis</name>
    <dbReference type="NCBI Taxonomy" id="2881336"/>
    <lineage>
        <taxon>Bacteria</taxon>
        <taxon>Pseudomonadati</taxon>
        <taxon>Bacteroidota</taxon>
        <taxon>Flavobacteriia</taxon>
        <taxon>Flavobacteriales</taxon>
        <taxon>Flavobacteriaceae</taxon>
        <taxon>Christiangramia</taxon>
    </lineage>
</organism>
<dbReference type="EMBL" id="JAJBZG010000002">
    <property type="protein sequence ID" value="MCB7480743.1"/>
    <property type="molecule type" value="Genomic_DNA"/>
</dbReference>
<comment type="caution">
    <text evidence="2">The sequence shown here is derived from an EMBL/GenBank/DDBJ whole genome shotgun (WGS) entry which is preliminary data.</text>
</comment>
<accession>A0A9X1LI41</accession>
<keyword evidence="1" id="KW-1133">Transmembrane helix</keyword>